<dbReference type="GO" id="GO:0032934">
    <property type="term" value="F:sterol binding"/>
    <property type="evidence" value="ECO:0007669"/>
    <property type="project" value="InterPro"/>
</dbReference>
<feature type="transmembrane region" description="Helical" evidence="17">
    <location>
        <begin position="497"/>
        <end position="514"/>
    </location>
</feature>
<evidence type="ECO:0000256" key="10">
    <source>
        <dbReference type="ARBA" id="ARBA00023034"/>
    </source>
</evidence>
<feature type="transmembrane region" description="Helical" evidence="17">
    <location>
        <begin position="276"/>
        <end position="297"/>
    </location>
</feature>
<evidence type="ECO:0000256" key="17">
    <source>
        <dbReference type="SAM" id="Phobius"/>
    </source>
</evidence>
<evidence type="ECO:0000256" key="15">
    <source>
        <dbReference type="ARBA" id="ARBA00023221"/>
    </source>
</evidence>
<keyword evidence="12" id="KW-0446">Lipid-binding</keyword>
<evidence type="ECO:0000256" key="1">
    <source>
        <dbReference type="ARBA" id="ARBA00004477"/>
    </source>
</evidence>
<dbReference type="InterPro" id="IPR030225">
    <property type="entry name" value="SCAP"/>
</dbReference>
<dbReference type="PROSITE" id="PS50156">
    <property type="entry name" value="SSD"/>
    <property type="match status" value="1"/>
</dbReference>
<dbReference type="Proteomes" id="UP001218218">
    <property type="component" value="Unassembled WGS sequence"/>
</dbReference>
<evidence type="ECO:0000256" key="7">
    <source>
        <dbReference type="ARBA" id="ARBA00022737"/>
    </source>
</evidence>
<evidence type="ECO:0000256" key="16">
    <source>
        <dbReference type="SAM" id="MobiDB-lite"/>
    </source>
</evidence>
<evidence type="ECO:0000259" key="18">
    <source>
        <dbReference type="PROSITE" id="PS50156"/>
    </source>
</evidence>
<dbReference type="EMBL" id="JARIHO010000016">
    <property type="protein sequence ID" value="KAJ7349047.1"/>
    <property type="molecule type" value="Genomic_DNA"/>
</dbReference>
<evidence type="ECO:0000256" key="2">
    <source>
        <dbReference type="ARBA" id="ARBA00004653"/>
    </source>
</evidence>
<dbReference type="AlphaFoldDB" id="A0AAD7ETK7"/>
<reference evidence="19" key="1">
    <citation type="submission" date="2023-03" db="EMBL/GenBank/DDBJ databases">
        <title>Massive genome expansion in bonnet fungi (Mycena s.s.) driven by repeated elements and novel gene families across ecological guilds.</title>
        <authorList>
            <consortium name="Lawrence Berkeley National Laboratory"/>
            <person name="Harder C.B."/>
            <person name="Miyauchi S."/>
            <person name="Viragh M."/>
            <person name="Kuo A."/>
            <person name="Thoen E."/>
            <person name="Andreopoulos B."/>
            <person name="Lu D."/>
            <person name="Skrede I."/>
            <person name="Drula E."/>
            <person name="Henrissat B."/>
            <person name="Morin E."/>
            <person name="Kohler A."/>
            <person name="Barry K."/>
            <person name="LaButti K."/>
            <person name="Morin E."/>
            <person name="Salamov A."/>
            <person name="Lipzen A."/>
            <person name="Mereny Z."/>
            <person name="Hegedus B."/>
            <person name="Baldrian P."/>
            <person name="Stursova M."/>
            <person name="Weitz H."/>
            <person name="Taylor A."/>
            <person name="Grigoriev I.V."/>
            <person name="Nagy L.G."/>
            <person name="Martin F."/>
            <person name="Kauserud H."/>
        </authorList>
    </citation>
    <scope>NUCLEOTIDE SEQUENCE</scope>
    <source>
        <strain evidence="19">CBHHK002</strain>
    </source>
</reference>
<accession>A0AAD7ETK7</accession>
<feature type="compositionally biased region" description="Low complexity" evidence="16">
    <location>
        <begin position="1176"/>
        <end position="1191"/>
    </location>
</feature>
<dbReference type="GO" id="GO:0032933">
    <property type="term" value="P:SREBP signaling pathway"/>
    <property type="evidence" value="ECO:0007669"/>
    <property type="project" value="InterPro"/>
</dbReference>
<dbReference type="InterPro" id="IPR036322">
    <property type="entry name" value="WD40_repeat_dom_sf"/>
</dbReference>
<protein>
    <recommendedName>
        <fullName evidence="4">Sterol regulatory element-binding protein cleavage-activating protein</fullName>
    </recommendedName>
</protein>
<dbReference type="InterPro" id="IPR053958">
    <property type="entry name" value="HMGCR/SNAP/NPC1-like_SSD"/>
</dbReference>
<feature type="region of interest" description="Disordered" evidence="16">
    <location>
        <begin position="994"/>
        <end position="1020"/>
    </location>
</feature>
<feature type="region of interest" description="Disordered" evidence="16">
    <location>
        <begin position="777"/>
        <end position="802"/>
    </location>
</feature>
<keyword evidence="11" id="KW-0443">Lipid metabolism</keyword>
<feature type="region of interest" description="Disordered" evidence="16">
    <location>
        <begin position="1173"/>
        <end position="1195"/>
    </location>
</feature>
<dbReference type="GO" id="GO:0005789">
    <property type="term" value="C:endoplasmic reticulum membrane"/>
    <property type="evidence" value="ECO:0007669"/>
    <property type="project" value="UniProtKB-SubCell"/>
</dbReference>
<dbReference type="PANTHER" id="PTHR46378">
    <property type="entry name" value="STEROL REGULATORY ELEMENT-BINDING PROTEIN CLEAVAGE-ACTIVATING PROTEIN"/>
    <property type="match status" value="1"/>
</dbReference>
<dbReference type="Gene3D" id="2.130.10.10">
    <property type="entry name" value="YVTN repeat-like/Quinoprotein amine dehydrogenase"/>
    <property type="match status" value="1"/>
</dbReference>
<feature type="compositionally biased region" description="Pro residues" evidence="16">
    <location>
        <begin position="782"/>
        <end position="791"/>
    </location>
</feature>
<dbReference type="GO" id="GO:0045540">
    <property type="term" value="P:regulation of cholesterol biosynthetic process"/>
    <property type="evidence" value="ECO:0007669"/>
    <property type="project" value="TreeGrafter"/>
</dbReference>
<evidence type="ECO:0000256" key="14">
    <source>
        <dbReference type="ARBA" id="ARBA00023180"/>
    </source>
</evidence>
<feature type="transmembrane region" description="Helical" evidence="17">
    <location>
        <begin position="415"/>
        <end position="438"/>
    </location>
</feature>
<evidence type="ECO:0000256" key="11">
    <source>
        <dbReference type="ARBA" id="ARBA00023098"/>
    </source>
</evidence>
<keyword evidence="8" id="KW-0256">Endoplasmic reticulum</keyword>
<gene>
    <name evidence="19" type="ORF">DFH08DRAFT_1079441</name>
</gene>
<dbReference type="PANTHER" id="PTHR46378:SF1">
    <property type="entry name" value="STEROL REGULATORY ELEMENT-BINDING PROTEIN CLEAVAGE-ACTIVATING PROTEIN"/>
    <property type="match status" value="1"/>
</dbReference>
<evidence type="ECO:0000313" key="19">
    <source>
        <dbReference type="EMBL" id="KAJ7349047.1"/>
    </source>
</evidence>
<evidence type="ECO:0000256" key="5">
    <source>
        <dbReference type="ARBA" id="ARBA00022574"/>
    </source>
</evidence>
<keyword evidence="20" id="KW-1185">Reference proteome</keyword>
<comment type="subcellular location">
    <subcellularLocation>
        <location evidence="1">Endoplasmic reticulum membrane</location>
        <topology evidence="1">Multi-pass membrane protein</topology>
    </subcellularLocation>
    <subcellularLocation>
        <location evidence="2">Golgi apparatus membrane</location>
        <topology evidence="2">Multi-pass membrane protein</topology>
    </subcellularLocation>
</comment>
<keyword evidence="13 17" id="KW-0472">Membrane</keyword>
<evidence type="ECO:0000256" key="6">
    <source>
        <dbReference type="ARBA" id="ARBA00022692"/>
    </source>
</evidence>
<keyword evidence="14" id="KW-0325">Glycoprotein</keyword>
<dbReference type="GO" id="GO:0032936">
    <property type="term" value="C:SREBP-SCAP complex"/>
    <property type="evidence" value="ECO:0007669"/>
    <property type="project" value="TreeGrafter"/>
</dbReference>
<evidence type="ECO:0000256" key="9">
    <source>
        <dbReference type="ARBA" id="ARBA00022989"/>
    </source>
</evidence>
<evidence type="ECO:0000256" key="4">
    <source>
        <dbReference type="ARBA" id="ARBA00019541"/>
    </source>
</evidence>
<keyword evidence="9 17" id="KW-1133">Transmembrane helix</keyword>
<evidence type="ECO:0000256" key="8">
    <source>
        <dbReference type="ARBA" id="ARBA00022824"/>
    </source>
</evidence>
<dbReference type="GO" id="GO:0000139">
    <property type="term" value="C:Golgi membrane"/>
    <property type="evidence" value="ECO:0007669"/>
    <property type="project" value="UniProtKB-SubCell"/>
</dbReference>
<keyword evidence="6 17" id="KW-0812">Transmembrane</keyword>
<evidence type="ECO:0000256" key="12">
    <source>
        <dbReference type="ARBA" id="ARBA00023121"/>
    </source>
</evidence>
<evidence type="ECO:0000256" key="13">
    <source>
        <dbReference type="ARBA" id="ARBA00023136"/>
    </source>
</evidence>
<dbReference type="SUPFAM" id="SSF50978">
    <property type="entry name" value="WD40 repeat-like"/>
    <property type="match status" value="1"/>
</dbReference>
<comment type="similarity">
    <text evidence="3">Belongs to the WD repeat SCAP family.</text>
</comment>
<feature type="transmembrane region" description="Helical" evidence="17">
    <location>
        <begin position="595"/>
        <end position="622"/>
    </location>
</feature>
<dbReference type="Pfam" id="PF12349">
    <property type="entry name" value="Sterol-sensing"/>
    <property type="match status" value="1"/>
</dbReference>
<dbReference type="GO" id="GO:0008202">
    <property type="term" value="P:steroid metabolic process"/>
    <property type="evidence" value="ECO:0007669"/>
    <property type="project" value="UniProtKB-KW"/>
</dbReference>
<dbReference type="InterPro" id="IPR015943">
    <property type="entry name" value="WD40/YVTN_repeat-like_dom_sf"/>
</dbReference>
<keyword evidence="5" id="KW-0853">WD repeat</keyword>
<evidence type="ECO:0000313" key="20">
    <source>
        <dbReference type="Proteomes" id="UP001218218"/>
    </source>
</evidence>
<evidence type="ECO:0000256" key="3">
    <source>
        <dbReference type="ARBA" id="ARBA00007410"/>
    </source>
</evidence>
<keyword evidence="7" id="KW-0677">Repeat</keyword>
<keyword evidence="15" id="KW-0753">Steroid metabolism</keyword>
<keyword evidence="10" id="KW-0333">Golgi apparatus</keyword>
<name>A0AAD7ETK7_9AGAR</name>
<organism evidence="19 20">
    <name type="scientific">Mycena albidolilacea</name>
    <dbReference type="NCBI Taxonomy" id="1033008"/>
    <lineage>
        <taxon>Eukaryota</taxon>
        <taxon>Fungi</taxon>
        <taxon>Dikarya</taxon>
        <taxon>Basidiomycota</taxon>
        <taxon>Agaricomycotina</taxon>
        <taxon>Agaricomycetes</taxon>
        <taxon>Agaricomycetidae</taxon>
        <taxon>Agaricales</taxon>
        <taxon>Marasmiineae</taxon>
        <taxon>Mycenaceae</taxon>
        <taxon>Mycena</taxon>
    </lineage>
</organism>
<feature type="transmembrane region" description="Helical" evidence="17">
    <location>
        <begin position="309"/>
        <end position="335"/>
    </location>
</feature>
<dbReference type="InterPro" id="IPR000731">
    <property type="entry name" value="SSD"/>
</dbReference>
<proteinExistence type="inferred from homology"/>
<comment type="caution">
    <text evidence="19">The sequence shown here is derived from an EMBL/GenBank/DDBJ whole genome shotgun (WGS) entry which is preliminary data.</text>
</comment>
<sequence>MVYGPGVLLHYARTYGNRFFLQFGLHCATHQIRIILVSCVVITSLFYPALALYSSSPPEFISILDVTRSHRSQYPQDLENLWAGRDSLRVLEDAVSRGKIHSHCSVDRTLRVERILIHSPFDGAVNHEILTSILEFEHRIDQLQLPCLKRADGTCFVLSPLAFWHHNQAELVADPTILDTLLSRNASIAGIPITPQMVLAGRGSDEPHVSGSNFDYAMFLALTYFFPNSDCFGNAEHLTWLNAIDAVSPGTPQTGQAQEPTFLALEYGGSRPLRKGWTVISALLYLAYTGFAAYVSWSMRRMDAVHSRIGITFTALVEIIVSTITSVSVCALVGFKVTMVPWELLPIVIVFVGAENMFNLVDAVTKTSITLSVKQRIAQGLSHAGTSNTLKVVSYNSILGVIAVFATGAIRQFCVFAIVVLVAHWFLAHTFFMAVLSIDIQRLELDDLLRQNISLAPTVQAPPVTKEVRSKKAPRSPWEKLGIITQSMLHGRAMKNISLLMLLAITATLYYTTYSTDPRGRFEGQPHAQPVIRNSSSNLPHHHLQPDWKIWKTLNPNDTKLYLRIEAPTVLTFSSNSHTMDTHSSHRSQLRTFRILFWVVKIVVLPITVTTTALWGLLLYLLKDAELLEAQRNRPDIDSPEVAEEEDESAFEGRISFSTLPRAFASDVELIATSLDGGVVVSVGMENEVVIWRMPSRAYVAIDVTDVLLRSPSTSSASSTLTYVAVDAEGAFCAVGTGAGNIAVWSIGKDTIHPLPLLALGNSCAGVADLQFLSANGRRARPTPPQSPPQSEPSSPTDRQQPVSLVATYESGLVAKWDVGITVGVAYFAPSPRASLVKALLLRVPQADGVLVGFCMDDGTLELAEVQSTQVPLLSDAICAGNPADMVTRAHVCLVDIGGSSRLVVAAVTESGTVSLWDAGTGELIHILDETHGRINHLRISRAPPGPCHSCGKLPFDGFFLVFSVDNIVHFFRIYLTDQPRRCSCNVHPPRRVPSYDSLGRRSRTTSLAPSPGGSPSIPRAKLASVFEPPPFPISGHGVHSRRASEKDLGRRSLDLLGLPGVGDDQDLLRPLESISIRPSPGLNSPWQHVFVIRVADTVCDRGGWDICDRRVVGLRRKPRSAVKSGNGNLNPLAAQPGLTAATLERWELWSFDPSRTRVQSSALATLVGNIDTPRSSTSSTSSADSSTSRVSSKDTIPRLPFTRVSPFTTVNSHVLAGFGNTVGLFNFI</sequence>
<feature type="domain" description="SSD" evidence="18">
    <location>
        <begin position="280"/>
        <end position="438"/>
    </location>
</feature>